<evidence type="ECO:0000313" key="2">
    <source>
        <dbReference type="EMBL" id="SON92681.1"/>
    </source>
</evidence>
<dbReference type="Proteomes" id="UP000234166">
    <property type="component" value="Unassembled WGS sequence"/>
</dbReference>
<evidence type="ECO:0000313" key="3">
    <source>
        <dbReference type="Proteomes" id="UP000234166"/>
    </source>
</evidence>
<evidence type="ECO:0000313" key="1">
    <source>
        <dbReference type="EMBL" id="SON88379.1"/>
    </source>
</evidence>
<protein>
    <submittedName>
        <fullName evidence="2">Uncharacterized protein</fullName>
    </submittedName>
</protein>
<name>A0AB38E7F9_XANCH</name>
<comment type="caution">
    <text evidence="2">The sequence shown here is derived from an EMBL/GenBank/DDBJ whole genome shotgun (WGS) entry which is preliminary data.</text>
</comment>
<gene>
    <name evidence="1" type="ORF">XAP6984_860002</name>
    <name evidence="2" type="ORF">XAP7430_830002</name>
</gene>
<proteinExistence type="predicted"/>
<organism evidence="2 3">
    <name type="scientific">Xanthomonas campestris pv. phaseoli</name>
    <dbReference type="NCBI Taxonomy" id="317013"/>
    <lineage>
        <taxon>Bacteria</taxon>
        <taxon>Pseudomonadati</taxon>
        <taxon>Pseudomonadota</taxon>
        <taxon>Gammaproteobacteria</taxon>
        <taxon>Lysobacterales</taxon>
        <taxon>Lysobacteraceae</taxon>
        <taxon>Xanthomonas</taxon>
    </lineage>
</organism>
<dbReference type="EMBL" id="OCYT01000146">
    <property type="protein sequence ID" value="SON88379.1"/>
    <property type="molecule type" value="Genomic_DNA"/>
</dbReference>
<dbReference type="AlphaFoldDB" id="A0AB38E7F9"/>
<sequence length="35" mass="3716">MIVGNDGAAVVANHVTSIGEKRYFSHCRSADNAPK</sequence>
<dbReference type="EMBL" id="OCYS01000142">
    <property type="protein sequence ID" value="SON92681.1"/>
    <property type="molecule type" value="Genomic_DNA"/>
</dbReference>
<reference evidence="3 4" key="1">
    <citation type="submission" date="2017-10" db="EMBL/GenBank/DDBJ databases">
        <authorList>
            <person name="Regsiter A."/>
            <person name="William W."/>
        </authorList>
    </citation>
    <scope>NUCLEOTIDE SEQUENCE [LARGE SCALE GENOMIC DNA]</scope>
    <source>
        <strain evidence="1 4">CFBP6984</strain>
        <strain evidence="2 3">CFBP7430</strain>
    </source>
</reference>
<evidence type="ECO:0000313" key="4">
    <source>
        <dbReference type="Proteomes" id="UP000234181"/>
    </source>
</evidence>
<dbReference type="Proteomes" id="UP000234181">
    <property type="component" value="Unassembled WGS sequence"/>
</dbReference>
<keyword evidence="4" id="KW-1185">Reference proteome</keyword>
<accession>A0AB38E7F9</accession>